<keyword evidence="4" id="KW-1185">Reference proteome</keyword>
<dbReference type="PANTHER" id="PTHR21621:SF0">
    <property type="entry name" value="BETA-CITRYLGLUTAMATE SYNTHASE B-RELATED"/>
    <property type="match status" value="1"/>
</dbReference>
<reference evidence="3 4" key="1">
    <citation type="submission" date="2017-04" db="EMBL/GenBank/DDBJ databases">
        <title>Bacillus krulwichiae AM31D Genome sequencing and assembly.</title>
        <authorList>
            <person name="Krulwich T.A."/>
            <person name="Anastor L."/>
            <person name="Ehrlich R."/>
            <person name="Ehrlich G.D."/>
            <person name="Janto B."/>
        </authorList>
    </citation>
    <scope>NUCLEOTIDE SEQUENCE [LARGE SCALE GENOMIC DNA]</scope>
    <source>
        <strain evidence="3 4">AM31D</strain>
    </source>
</reference>
<name>A0A1X9MKB6_9BACI</name>
<dbReference type="RefSeq" id="WP_066160573.1">
    <property type="nucleotide sequence ID" value="NZ_CP020814.1"/>
</dbReference>
<keyword evidence="1" id="KW-0547">Nucleotide-binding</keyword>
<dbReference type="KEGG" id="bkw:BkAM31D_20855"/>
<dbReference type="STRING" id="199441.BkAM31D_20855"/>
<keyword evidence="1" id="KW-0067">ATP-binding</keyword>
<evidence type="ECO:0000256" key="1">
    <source>
        <dbReference type="PROSITE-ProRule" id="PRU00409"/>
    </source>
</evidence>
<dbReference type="Gene3D" id="3.30.1490.20">
    <property type="entry name" value="ATP-grasp fold, A domain"/>
    <property type="match status" value="1"/>
</dbReference>
<gene>
    <name evidence="3" type="primary">yheD_1</name>
    <name evidence="3" type="ORF">BkAM31D_20855</name>
</gene>
<evidence type="ECO:0000313" key="4">
    <source>
        <dbReference type="Proteomes" id="UP000193006"/>
    </source>
</evidence>
<dbReference type="AlphaFoldDB" id="A0A1X9MKB6"/>
<dbReference type="GO" id="GO:0016879">
    <property type="term" value="F:ligase activity, forming carbon-nitrogen bonds"/>
    <property type="evidence" value="ECO:0007669"/>
    <property type="project" value="TreeGrafter"/>
</dbReference>
<evidence type="ECO:0000313" key="3">
    <source>
        <dbReference type="EMBL" id="ARK32091.1"/>
    </source>
</evidence>
<dbReference type="SUPFAM" id="SSF56059">
    <property type="entry name" value="Glutathione synthetase ATP-binding domain-like"/>
    <property type="match status" value="1"/>
</dbReference>
<dbReference type="PANTHER" id="PTHR21621">
    <property type="entry name" value="RIBOSOMAL PROTEIN S6 MODIFICATION PROTEIN"/>
    <property type="match status" value="1"/>
</dbReference>
<dbReference type="Proteomes" id="UP000193006">
    <property type="component" value="Chromosome"/>
</dbReference>
<dbReference type="GO" id="GO:0046872">
    <property type="term" value="F:metal ion binding"/>
    <property type="evidence" value="ECO:0007669"/>
    <property type="project" value="InterPro"/>
</dbReference>
<accession>A0A1X9MKB6</accession>
<dbReference type="Pfam" id="PF14398">
    <property type="entry name" value="ATPgrasp_YheCD"/>
    <property type="match status" value="1"/>
</dbReference>
<dbReference type="EMBL" id="CP020814">
    <property type="protein sequence ID" value="ARK32091.1"/>
    <property type="molecule type" value="Genomic_DNA"/>
</dbReference>
<dbReference type="PROSITE" id="PS50975">
    <property type="entry name" value="ATP_GRASP"/>
    <property type="match status" value="1"/>
</dbReference>
<evidence type="ECO:0000259" key="2">
    <source>
        <dbReference type="PROSITE" id="PS50975"/>
    </source>
</evidence>
<dbReference type="InterPro" id="IPR011761">
    <property type="entry name" value="ATP-grasp"/>
</dbReference>
<dbReference type="GO" id="GO:0005524">
    <property type="term" value="F:ATP binding"/>
    <property type="evidence" value="ECO:0007669"/>
    <property type="project" value="UniProtKB-UniRule"/>
</dbReference>
<sequence>MFVGYLRSRAQPSQMAKLLAISCKELGIELIYLTPKDINISNHEITGKILIRNNWVTVKTQIPLFIDVTAYEYSENNRVVFEFLEKNTLLSDNRLNLGKLASSNPFIISKELMNLELEKYSEIEKYLIPTLRVENFKDIDNALNHDKKVVLKPINGLGGKGVYLVTKLDDFNYQVEYQTKTQNIDLYEFINLFENEFTGGKYILQKYIQSSTRQGDPFDCRVHLEKDGLGKWAIVKKPIRIGIGQKVISNVNQGGGIADCLQFLKANFNGRANEINEKLNYLGILIAQIVEKVRQTELMTLGLDIGISPEGELYLFEVNGAPAITFAPTSIAFTRTMYYQYVLNKEERRIYYGAKK</sequence>
<dbReference type="Gene3D" id="3.40.50.20">
    <property type="match status" value="1"/>
</dbReference>
<dbReference type="Gene3D" id="3.30.470.20">
    <property type="entry name" value="ATP-grasp fold, B domain"/>
    <property type="match status" value="1"/>
</dbReference>
<dbReference type="InterPro" id="IPR013815">
    <property type="entry name" value="ATP_grasp_subdomain_1"/>
</dbReference>
<proteinExistence type="predicted"/>
<dbReference type="InterPro" id="IPR026838">
    <property type="entry name" value="YheC/D"/>
</dbReference>
<dbReference type="GO" id="GO:0005737">
    <property type="term" value="C:cytoplasm"/>
    <property type="evidence" value="ECO:0007669"/>
    <property type="project" value="TreeGrafter"/>
</dbReference>
<protein>
    <submittedName>
        <fullName evidence="3">Endospore coat-associated protein YheD</fullName>
    </submittedName>
</protein>
<organism evidence="3 4">
    <name type="scientific">Halalkalibacter krulwichiae</name>
    <dbReference type="NCBI Taxonomy" id="199441"/>
    <lineage>
        <taxon>Bacteria</taxon>
        <taxon>Bacillati</taxon>
        <taxon>Bacillota</taxon>
        <taxon>Bacilli</taxon>
        <taxon>Bacillales</taxon>
        <taxon>Bacillaceae</taxon>
        <taxon>Halalkalibacter</taxon>
    </lineage>
</organism>
<feature type="domain" description="ATP-grasp" evidence="2">
    <location>
        <begin position="120"/>
        <end position="347"/>
    </location>
</feature>